<dbReference type="Proteomes" id="UP000887540">
    <property type="component" value="Unplaced"/>
</dbReference>
<keyword evidence="2" id="KW-1185">Reference proteome</keyword>
<protein>
    <recommendedName>
        <fullName evidence="1">Regulator of MON1-CCZ1 complex N-terminal domain-containing protein</fullName>
    </recommendedName>
</protein>
<accession>A0A914EN65</accession>
<dbReference type="InterPro" id="IPR049040">
    <property type="entry name" value="RMC1_N"/>
</dbReference>
<dbReference type="WBParaSite" id="ACRNAN_scaffold944.g13128.t1">
    <property type="protein sequence ID" value="ACRNAN_scaffold944.g13128.t1"/>
    <property type="gene ID" value="ACRNAN_scaffold944.g13128"/>
</dbReference>
<proteinExistence type="predicted"/>
<evidence type="ECO:0000313" key="3">
    <source>
        <dbReference type="WBParaSite" id="ACRNAN_scaffold944.g13128.t1"/>
    </source>
</evidence>
<sequence length="93" mass="10387">MLKLGETYTTFEPCSNLSDIFFDRVNQRICTVRGNGEMGVTAKGFEKESIVSFRVQDKGKIIVVCFSTDLKIACICRSVQSMVGIVIIPLLNY</sequence>
<evidence type="ECO:0000313" key="2">
    <source>
        <dbReference type="Proteomes" id="UP000887540"/>
    </source>
</evidence>
<dbReference type="Pfam" id="PF21029">
    <property type="entry name" value="RMC1_N"/>
    <property type="match status" value="1"/>
</dbReference>
<evidence type="ECO:0000259" key="1">
    <source>
        <dbReference type="Pfam" id="PF21029"/>
    </source>
</evidence>
<name>A0A914EN65_9BILA</name>
<feature type="domain" description="Regulator of MON1-CCZ1 complex N-terminal" evidence="1">
    <location>
        <begin position="20"/>
        <end position="81"/>
    </location>
</feature>
<reference evidence="3" key="1">
    <citation type="submission" date="2022-11" db="UniProtKB">
        <authorList>
            <consortium name="WormBaseParasite"/>
        </authorList>
    </citation>
    <scope>IDENTIFICATION</scope>
</reference>
<organism evidence="2 3">
    <name type="scientific">Acrobeloides nanus</name>
    <dbReference type="NCBI Taxonomy" id="290746"/>
    <lineage>
        <taxon>Eukaryota</taxon>
        <taxon>Metazoa</taxon>
        <taxon>Ecdysozoa</taxon>
        <taxon>Nematoda</taxon>
        <taxon>Chromadorea</taxon>
        <taxon>Rhabditida</taxon>
        <taxon>Tylenchina</taxon>
        <taxon>Cephalobomorpha</taxon>
        <taxon>Cephaloboidea</taxon>
        <taxon>Cephalobidae</taxon>
        <taxon>Acrobeloides</taxon>
    </lineage>
</organism>
<dbReference type="AlphaFoldDB" id="A0A914EN65"/>